<evidence type="ECO:0000256" key="4">
    <source>
        <dbReference type="ARBA" id="ARBA00023242"/>
    </source>
</evidence>
<dbReference type="AlphaFoldDB" id="A0A319EIU2"/>
<evidence type="ECO:0000256" key="1">
    <source>
        <dbReference type="ARBA" id="ARBA00023015"/>
    </source>
</evidence>
<dbReference type="SUPFAM" id="SSF57701">
    <property type="entry name" value="Zn2/Cys6 DNA-binding domain"/>
    <property type="match status" value="1"/>
</dbReference>
<accession>A0A319EIU2</accession>
<keyword evidence="7" id="KW-1185">Reference proteome</keyword>
<reference evidence="6 7" key="1">
    <citation type="submission" date="2018-02" db="EMBL/GenBank/DDBJ databases">
        <title>The genomes of Aspergillus section Nigri reveals drivers in fungal speciation.</title>
        <authorList>
            <consortium name="DOE Joint Genome Institute"/>
            <person name="Vesth T.C."/>
            <person name="Nybo J."/>
            <person name="Theobald S."/>
            <person name="Brandl J."/>
            <person name="Frisvad J.C."/>
            <person name="Nielsen K.F."/>
            <person name="Lyhne E.K."/>
            <person name="Kogle M.E."/>
            <person name="Kuo A."/>
            <person name="Riley R."/>
            <person name="Clum A."/>
            <person name="Nolan M."/>
            <person name="Lipzen A."/>
            <person name="Salamov A."/>
            <person name="Henrissat B."/>
            <person name="Wiebenga A."/>
            <person name="De vries R.P."/>
            <person name="Grigoriev I.V."/>
            <person name="Mortensen U.H."/>
            <person name="Andersen M.R."/>
            <person name="Baker S.E."/>
        </authorList>
    </citation>
    <scope>NUCLEOTIDE SEQUENCE [LARGE SCALE GENOMIC DNA]</scope>
    <source>
        <strain evidence="6 7">CBS 121057</strain>
    </source>
</reference>
<sequence>MVGVAGKSKGCNTCRARKIACDRARPECGQCTRSNRACGGYQRQRVFVLVQPAAAPTKKHIFLRTPPSSERGSPGELSDAVEEGLVLSSVYPFTERGPAYVMMQTQNECHNLVLAFLSNCLPAPWSSSLPRSWMPLLAELPTEVKALQIAGAAVAASAIGHRFRDPALIRESLNLYTQGLRQLQSALWNRNLVHEDGTLAACMALSLYEAMECPSAGSEGYFGHCQGLLALVQARGIQAHCSGAGHRLFLGVRMPAILYALEHQAPSFMFDSAWMEQPWELIPKTFMTRVVDCLARAPKILQGVRLLHCLSPEHQVDLYHELIRECWQIDEELDMVWNGMQHATPDPLYWPVPSQMKYASTASDAAENPFPVVFCFASLECATTLILLWAVRVMLWSGLCHLYAGLAILDSSMAHISQASINTSTEAVHPPLPALGHRRDYLSMAHHVCQSTEYILQDEQLLAGPLSVSPALGIVLDTLRHQPLYAREVAWLRAVLGVVRERGIGLLKHSR</sequence>
<dbReference type="GO" id="GO:0000981">
    <property type="term" value="F:DNA-binding transcription factor activity, RNA polymerase II-specific"/>
    <property type="evidence" value="ECO:0007669"/>
    <property type="project" value="InterPro"/>
</dbReference>
<keyword evidence="1" id="KW-0805">Transcription regulation</keyword>
<dbReference type="VEuPathDB" id="FungiDB:BO78DRAFT_459065"/>
<dbReference type="PROSITE" id="PS00463">
    <property type="entry name" value="ZN2_CY6_FUNGAL_1"/>
    <property type="match status" value="1"/>
</dbReference>
<dbReference type="PROSITE" id="PS50048">
    <property type="entry name" value="ZN2_CY6_FUNGAL_2"/>
    <property type="match status" value="1"/>
</dbReference>
<evidence type="ECO:0000256" key="3">
    <source>
        <dbReference type="ARBA" id="ARBA00023163"/>
    </source>
</evidence>
<dbReference type="InterPro" id="IPR053178">
    <property type="entry name" value="Osmoadaptation_assoc"/>
</dbReference>
<dbReference type="GO" id="GO:0008270">
    <property type="term" value="F:zinc ion binding"/>
    <property type="evidence" value="ECO:0007669"/>
    <property type="project" value="InterPro"/>
</dbReference>
<dbReference type="PANTHER" id="PTHR38111">
    <property type="entry name" value="ZN(2)-C6 FUNGAL-TYPE DOMAIN-CONTAINING PROTEIN-RELATED"/>
    <property type="match status" value="1"/>
</dbReference>
<dbReference type="Gene3D" id="4.10.240.10">
    <property type="entry name" value="Zn(2)-C6 fungal-type DNA-binding domain"/>
    <property type="match status" value="1"/>
</dbReference>
<evidence type="ECO:0000313" key="7">
    <source>
        <dbReference type="Proteomes" id="UP000248423"/>
    </source>
</evidence>
<name>A0A319EIU2_ASPSB</name>
<dbReference type="GO" id="GO:0009893">
    <property type="term" value="P:positive regulation of metabolic process"/>
    <property type="evidence" value="ECO:0007669"/>
    <property type="project" value="UniProtKB-ARBA"/>
</dbReference>
<proteinExistence type="predicted"/>
<protein>
    <submittedName>
        <fullName evidence="6">C6 zinc finger domain-containing protein</fullName>
    </submittedName>
</protein>
<dbReference type="GO" id="GO:0003677">
    <property type="term" value="F:DNA binding"/>
    <property type="evidence" value="ECO:0007669"/>
    <property type="project" value="UniProtKB-KW"/>
</dbReference>
<keyword evidence="2" id="KW-0238">DNA-binding</keyword>
<dbReference type="InterPro" id="IPR001138">
    <property type="entry name" value="Zn2Cys6_DnaBD"/>
</dbReference>
<dbReference type="Pfam" id="PF00172">
    <property type="entry name" value="Zn_clus"/>
    <property type="match status" value="1"/>
</dbReference>
<keyword evidence="3" id="KW-0804">Transcription</keyword>
<dbReference type="Proteomes" id="UP000248423">
    <property type="component" value="Unassembled WGS sequence"/>
</dbReference>
<evidence type="ECO:0000313" key="6">
    <source>
        <dbReference type="EMBL" id="PYI09580.1"/>
    </source>
</evidence>
<dbReference type="SMART" id="SM00066">
    <property type="entry name" value="GAL4"/>
    <property type="match status" value="1"/>
</dbReference>
<dbReference type="PANTHER" id="PTHR38111:SF11">
    <property type="entry name" value="TRANSCRIPTION FACTOR DOMAIN-CONTAINING PROTEIN-RELATED"/>
    <property type="match status" value="1"/>
</dbReference>
<evidence type="ECO:0000256" key="2">
    <source>
        <dbReference type="ARBA" id="ARBA00023125"/>
    </source>
</evidence>
<dbReference type="CDD" id="cd00067">
    <property type="entry name" value="GAL4"/>
    <property type="match status" value="1"/>
</dbReference>
<feature type="domain" description="Zn(2)-C6 fungal-type" evidence="5">
    <location>
        <begin position="10"/>
        <end position="38"/>
    </location>
</feature>
<gene>
    <name evidence="6" type="ORF">BO78DRAFT_459065</name>
</gene>
<evidence type="ECO:0000259" key="5">
    <source>
        <dbReference type="PROSITE" id="PS50048"/>
    </source>
</evidence>
<organism evidence="6 7">
    <name type="scientific">Aspergillus sclerotiicarbonarius (strain CBS 121057 / IBT 28362)</name>
    <dbReference type="NCBI Taxonomy" id="1448318"/>
    <lineage>
        <taxon>Eukaryota</taxon>
        <taxon>Fungi</taxon>
        <taxon>Dikarya</taxon>
        <taxon>Ascomycota</taxon>
        <taxon>Pezizomycotina</taxon>
        <taxon>Eurotiomycetes</taxon>
        <taxon>Eurotiomycetidae</taxon>
        <taxon>Eurotiales</taxon>
        <taxon>Aspergillaceae</taxon>
        <taxon>Aspergillus</taxon>
        <taxon>Aspergillus subgen. Circumdati</taxon>
    </lineage>
</organism>
<keyword evidence="4" id="KW-0539">Nucleus</keyword>
<dbReference type="InterPro" id="IPR036864">
    <property type="entry name" value="Zn2-C6_fun-type_DNA-bd_sf"/>
</dbReference>
<dbReference type="OrthoDB" id="3525185at2759"/>
<dbReference type="EMBL" id="KZ826326">
    <property type="protein sequence ID" value="PYI09580.1"/>
    <property type="molecule type" value="Genomic_DNA"/>
</dbReference>
<dbReference type="STRING" id="1448318.A0A319EIU2"/>